<dbReference type="Gene3D" id="3.40.50.300">
    <property type="entry name" value="P-loop containing nucleotide triphosphate hydrolases"/>
    <property type="match status" value="1"/>
</dbReference>
<proteinExistence type="predicted"/>
<dbReference type="Pfam" id="PF00176">
    <property type="entry name" value="SNF2-rel_dom"/>
    <property type="match status" value="1"/>
</dbReference>
<keyword evidence="2" id="KW-0547">Nucleotide-binding</keyword>
<evidence type="ECO:0000313" key="7">
    <source>
        <dbReference type="Proteomes" id="UP000076587"/>
    </source>
</evidence>
<dbReference type="PATRIC" id="fig|1365253.3.peg.2035"/>
<evidence type="ECO:0000256" key="2">
    <source>
        <dbReference type="ARBA" id="ARBA00022806"/>
    </source>
</evidence>
<dbReference type="CDD" id="cd18793">
    <property type="entry name" value="SF2_C_SNF"/>
    <property type="match status" value="1"/>
</dbReference>
<dbReference type="PROSITE" id="PS51192">
    <property type="entry name" value="HELICASE_ATP_BIND_1"/>
    <property type="match status" value="1"/>
</dbReference>
<dbReference type="PROSITE" id="PS51194">
    <property type="entry name" value="HELICASE_CTER"/>
    <property type="match status" value="1"/>
</dbReference>
<dbReference type="RefSeq" id="WP_231100824.1">
    <property type="nucleotide sequence ID" value="NZ_AUXT01000150.1"/>
</dbReference>
<organism evidence="6 7">
    <name type="scientific">Pseudoalteromonas luteoviolacea NCIMB 1942</name>
    <dbReference type="NCBI Taxonomy" id="1365253"/>
    <lineage>
        <taxon>Bacteria</taxon>
        <taxon>Pseudomonadati</taxon>
        <taxon>Pseudomonadota</taxon>
        <taxon>Gammaproteobacteria</taxon>
        <taxon>Alteromonadales</taxon>
        <taxon>Pseudoalteromonadaceae</taxon>
        <taxon>Pseudoalteromonas</taxon>
    </lineage>
</organism>
<feature type="domain" description="Helicase C-terminal" evidence="5">
    <location>
        <begin position="1245"/>
        <end position="1403"/>
    </location>
</feature>
<evidence type="ECO:0008006" key="8">
    <source>
        <dbReference type="Google" id="ProtNLM"/>
    </source>
</evidence>
<feature type="domain" description="Helicase ATP-binding" evidence="4">
    <location>
        <begin position="955"/>
        <end position="1115"/>
    </location>
</feature>
<dbReference type="CDD" id="cd18012">
    <property type="entry name" value="DEXQc_arch_SWI2_SNF2"/>
    <property type="match status" value="1"/>
</dbReference>
<name>A0A167CP15_9GAMM</name>
<dbReference type="GO" id="GO:0016787">
    <property type="term" value="F:hydrolase activity"/>
    <property type="evidence" value="ECO:0007669"/>
    <property type="project" value="UniProtKB-KW"/>
</dbReference>
<dbReference type="InterPro" id="IPR000330">
    <property type="entry name" value="SNF2_N"/>
</dbReference>
<dbReference type="Gene3D" id="3.40.50.10810">
    <property type="entry name" value="Tandem AAA-ATPase domain"/>
    <property type="match status" value="1"/>
</dbReference>
<dbReference type="InterPro" id="IPR038718">
    <property type="entry name" value="SNF2-like_sf"/>
</dbReference>
<sequence length="1410" mass="158164">MHSINRPLTLTTHTHSNIETLYADYLTLDPDYQALVQVLAVIFKSTSTIKIKQILKKLTEQGVIEPGRPMSALSSELAIAVEQSHLAHCDQLNIQINPLVANLVTQHAQKLGRLLPILKCAEEYIPVLNAYEWERDPEDENRLTRDFLWLGQFPKAKARMGFNKNPQILDLQNNYALVQFAFFPFQLETFAELPDDMQYQAFATLTATQVQLGADLSVVTDLLQLACKEKPKNQNLRLLLAEHLLLQGQLELVTNGVKPSDISSYALQLKAAALLFNAQLTAANTQFNAALQAQQKYSKKKHPYLNGLFGWLHMVTLLATANGQNDHCDQAMQLASNQLSDKKGTKTNYHIGHIFECLAESLSNSAPFIPQLKEHERDLQNRPFDYYSSQLLTVLSLHWCKHTLTDEHLSILERCTTFYRTSKLHLLEKIALQLLANVQSFQLEQSLQVDFSRLIQQQSEWDLALDKLLALAPTNQVDSKEHEQSNSHQLIWVLEEHQGLALFGAKVQKRMSSGWSKGKAITLEELHTSHAKLGYLSNTDLAIIDVIELQRHWEGTDYKLEGVQALKAAMQAPNVYHANDMLEPLEIIELPAQLAISERGEQLYLTLLDLPDDFRSRQSVYAFKFEPGCKCVFTHFDKSQLKVANIIGENGILIPVSAKAKLMTSIQAIAPLMNIQSEVSDIEIGLENVDAQAQLVINVSPYQQGLSFHCISMPFGDKGPAFHPAVGNASISAEIGGKRIATKRDLAAEQELLDKLDEQCPAFLAMADNQLSIADLQDALNALEQLEQAIKTEPPLAFKLRWPKGQKIQLTQPLQAHNLQLAIAKKNQWFDINGELKINDQQVIELKELLELVEQSHGRFIELDSQQVVALSQSLHDKLIKLNQGTEQGTEQGKFHPLASPLVKEAVTGMRMKTLHAWEQQSQLMQEANALQINLPQDLQATLRDYQQAGYDWATRLAHWGAGACLADDMGLGKTLQSLAVLLARATKGPSLIIAPTSVCFNWQQEATKFAPTLRLHTLAHFKAGEHRETLLNELDAHDVLVISYGLLVQDLEILKSIDWQTIIADEAQAIKNPLSKRAQAACALRGGFKMITTGTPIENNLTELWSLFRFVNPGLFGNLKRFTERFIQPIENREEKPIAARYAQQNLKTLLQPFILRRMKHQVLTELPPRTEININIELSDEEQTLYEALRQNAIANIATANEQEDAGSQHLAMLAELTKLRQACCNPNLVAPELSLSSTKLAKLNELLIELRNNGHKALIFSQFVGHLQLLKQHLDEFGISYQYLDGSTPTKQRQHSVNAFSKGEGEVFLISLKAGGSGLNLTAADYVIHMDPWWNPAVEAQASDRAHRIGQSRPVTVYRMIASNTIEEKILAMHNQKRDLAQQVLSGSDTTQKLSVKEVLELLKDTL</sequence>
<dbReference type="InterPro" id="IPR001650">
    <property type="entry name" value="Helicase_C-like"/>
</dbReference>
<evidence type="ECO:0000259" key="5">
    <source>
        <dbReference type="PROSITE" id="PS51194"/>
    </source>
</evidence>
<reference evidence="6 7" key="1">
    <citation type="submission" date="2013-07" db="EMBL/GenBank/DDBJ databases">
        <title>Comparative Genomic and Metabolomic Analysis of Twelve Strains of Pseudoalteromonas luteoviolacea.</title>
        <authorList>
            <person name="Vynne N.G."/>
            <person name="Mansson M."/>
            <person name="Gram L."/>
        </authorList>
    </citation>
    <scope>NUCLEOTIDE SEQUENCE [LARGE SCALE GENOMIC DNA]</scope>
    <source>
        <strain evidence="6 7">NCIMB 1942</strain>
    </source>
</reference>
<dbReference type="EMBL" id="AUXT01000150">
    <property type="protein sequence ID" value="KZN47891.1"/>
    <property type="molecule type" value="Genomic_DNA"/>
</dbReference>
<evidence type="ECO:0000259" key="4">
    <source>
        <dbReference type="PROSITE" id="PS51192"/>
    </source>
</evidence>
<comment type="caution">
    <text evidence="6">The sequence shown here is derived from an EMBL/GenBank/DDBJ whole genome shotgun (WGS) entry which is preliminary data.</text>
</comment>
<keyword evidence="1" id="KW-0378">Hydrolase</keyword>
<keyword evidence="3" id="KW-0175">Coiled coil</keyword>
<dbReference type="Proteomes" id="UP000076587">
    <property type="component" value="Unassembled WGS sequence"/>
</dbReference>
<protein>
    <recommendedName>
        <fullName evidence="8">Helicase</fullName>
    </recommendedName>
</protein>
<evidence type="ECO:0000256" key="1">
    <source>
        <dbReference type="ARBA" id="ARBA00022801"/>
    </source>
</evidence>
<feature type="coiled-coil region" evidence="3">
    <location>
        <begin position="739"/>
        <end position="793"/>
    </location>
</feature>
<dbReference type="InterPro" id="IPR049730">
    <property type="entry name" value="SNF2/RAD54-like_C"/>
</dbReference>
<dbReference type="InterPro" id="IPR014001">
    <property type="entry name" value="Helicase_ATP-bd"/>
</dbReference>
<dbReference type="InterPro" id="IPR027417">
    <property type="entry name" value="P-loop_NTPase"/>
</dbReference>
<dbReference type="GO" id="GO:0004386">
    <property type="term" value="F:helicase activity"/>
    <property type="evidence" value="ECO:0007669"/>
    <property type="project" value="UniProtKB-KW"/>
</dbReference>
<evidence type="ECO:0000256" key="3">
    <source>
        <dbReference type="SAM" id="Coils"/>
    </source>
</evidence>
<evidence type="ECO:0000313" key="6">
    <source>
        <dbReference type="EMBL" id="KZN47891.1"/>
    </source>
</evidence>
<gene>
    <name evidence="6" type="ORF">N482_01195</name>
</gene>
<keyword evidence="2" id="KW-0347">Helicase</keyword>
<dbReference type="GO" id="GO:0005524">
    <property type="term" value="F:ATP binding"/>
    <property type="evidence" value="ECO:0007669"/>
    <property type="project" value="InterPro"/>
</dbReference>
<dbReference type="PANTHER" id="PTHR10799">
    <property type="entry name" value="SNF2/RAD54 HELICASE FAMILY"/>
    <property type="match status" value="1"/>
</dbReference>
<dbReference type="SUPFAM" id="SSF52540">
    <property type="entry name" value="P-loop containing nucleoside triphosphate hydrolases"/>
    <property type="match status" value="2"/>
</dbReference>
<keyword evidence="2" id="KW-0067">ATP-binding</keyword>
<dbReference type="Pfam" id="PF00271">
    <property type="entry name" value="Helicase_C"/>
    <property type="match status" value="1"/>
</dbReference>
<dbReference type="SMART" id="SM00490">
    <property type="entry name" value="HELICc"/>
    <property type="match status" value="1"/>
</dbReference>
<accession>A0A167CP15</accession>
<dbReference type="SMART" id="SM00487">
    <property type="entry name" value="DEXDc"/>
    <property type="match status" value="1"/>
</dbReference>